<reference evidence="2 3" key="1">
    <citation type="submission" date="2024-04" db="EMBL/GenBank/DDBJ databases">
        <title>Complete genome sequence of Nguyenibacter vanlangesis HBCM-1154, a strain capable of nitrogen fixation, IAA production, and phosphorus solubilization isolated from sugarcane soil.</title>
        <authorList>
            <person name="MY HANH P."/>
        </authorList>
    </citation>
    <scope>NUCLEOTIDE SEQUENCE [LARGE SCALE GENOMIC DNA]</scope>
    <source>
        <strain evidence="2 3">HBCM 1154</strain>
    </source>
</reference>
<dbReference type="EMBL" id="CP152276">
    <property type="protein sequence ID" value="XAE44775.1"/>
    <property type="molecule type" value="Genomic_DNA"/>
</dbReference>
<evidence type="ECO:0000256" key="1">
    <source>
        <dbReference type="SAM" id="MobiDB-lite"/>
    </source>
</evidence>
<protein>
    <submittedName>
        <fullName evidence="2">Uncharacterized protein</fullName>
    </submittedName>
</protein>
<evidence type="ECO:0000313" key="3">
    <source>
        <dbReference type="Proteomes" id="UP001449795"/>
    </source>
</evidence>
<feature type="region of interest" description="Disordered" evidence="1">
    <location>
        <begin position="531"/>
        <end position="561"/>
    </location>
</feature>
<name>A0ABZ3DAP5_9PROT</name>
<gene>
    <name evidence="2" type="ORF">AAC691_10305</name>
</gene>
<sequence length="652" mass="72664">MGADRRQFWVDAEDRQRFASTHAVQAPEIEIAGFAHSQESATTRDIDLARRIKEKTGFSLFASNPAAVFDAASISPSKIPVSALLVRSRLFETQAVREAADWGKWFSAYCSGNERARRNIKHIQIRMTAVDHARHSDGVHEVRRLRAEGNRNYGCMKQALDDMRRKSKLLHGIVFPQYCGTHDVLEKGGWIVKRHYHIGIDIDMSELYTPEDFQFILNKINKYLAARGFEVYVPESEEDEEEQDDGRAGKYASPKVKKCEDLDPEALLIYHLETRQCKNLYVPIGDYKCWRAEMNDGGFRPKYGKGGTSIEMQPLQTRAPKTSCRQPAARALVHYRGDGSELRTNLIIANNGGVGLNPAAIEGCDLDDDIKRARHLADQSVGTAIRRSGDDAKTALADWLRSRLPKSYNNSGNGNACCPIREAVRSRPYDVAQVMNEAHGYLPGIVRAVSTGRPADVRERLAEVVQAARRRWAFISYVRELATGETEKEAVDCGISRETENEWRKRAGQVLDEIINPPVPAKAARPACLRLSPRTPADQPSAAINERAASSPNAEGGGNDAGTWARVIADQRAEHSATIAARPAPAPTELIAAYRKMASRDCRVGSSDWMRMLSEETEAFERAEAACRAANDDVLLSELMFERRKSKQARQG</sequence>
<dbReference type="RefSeq" id="WP_342629982.1">
    <property type="nucleotide sequence ID" value="NZ_CP152276.1"/>
</dbReference>
<organism evidence="2 3">
    <name type="scientific">Nguyenibacter vanlangensis</name>
    <dbReference type="NCBI Taxonomy" id="1216886"/>
    <lineage>
        <taxon>Bacteria</taxon>
        <taxon>Pseudomonadati</taxon>
        <taxon>Pseudomonadota</taxon>
        <taxon>Alphaproteobacteria</taxon>
        <taxon>Acetobacterales</taxon>
        <taxon>Acetobacteraceae</taxon>
        <taxon>Nguyenibacter</taxon>
    </lineage>
</organism>
<proteinExistence type="predicted"/>
<dbReference type="Proteomes" id="UP001449795">
    <property type="component" value="Chromosome"/>
</dbReference>
<keyword evidence="3" id="KW-1185">Reference proteome</keyword>
<evidence type="ECO:0000313" key="2">
    <source>
        <dbReference type="EMBL" id="XAE44775.1"/>
    </source>
</evidence>
<accession>A0ABZ3DAP5</accession>